<dbReference type="InterPro" id="IPR052122">
    <property type="entry name" value="Intracell_Traff_Signaling_Reg"/>
</dbReference>
<evidence type="ECO:0000259" key="4">
    <source>
        <dbReference type="PROSITE" id="PS50106"/>
    </source>
</evidence>
<accession>A0A8T2PIE5</accession>
<feature type="domain" description="PDZ" evidence="4">
    <location>
        <begin position="50"/>
        <end position="143"/>
    </location>
</feature>
<keyword evidence="2" id="KW-0963">Cytoplasm</keyword>
<evidence type="ECO:0000256" key="3">
    <source>
        <dbReference type="SAM" id="MobiDB-lite"/>
    </source>
</evidence>
<gene>
    <name evidence="5" type="ORF">JZ751_027681</name>
</gene>
<comment type="caution">
    <text evidence="5">The sequence shown here is derived from an EMBL/GenBank/DDBJ whole genome shotgun (WGS) entry which is preliminary data.</text>
</comment>
<dbReference type="OrthoDB" id="10041077at2759"/>
<dbReference type="Proteomes" id="UP000824540">
    <property type="component" value="Unassembled WGS sequence"/>
</dbReference>
<dbReference type="GO" id="GO:0005737">
    <property type="term" value="C:cytoplasm"/>
    <property type="evidence" value="ECO:0007669"/>
    <property type="project" value="UniProtKB-SubCell"/>
</dbReference>
<dbReference type="SMART" id="SM00228">
    <property type="entry name" value="PDZ"/>
    <property type="match status" value="1"/>
</dbReference>
<evidence type="ECO:0000313" key="6">
    <source>
        <dbReference type="Proteomes" id="UP000824540"/>
    </source>
</evidence>
<name>A0A8T2PIE5_9TELE</name>
<dbReference type="PANTHER" id="PTHR15963:SF1">
    <property type="entry name" value="CYTOHESIN-INTERACTING PROTEIN"/>
    <property type="match status" value="1"/>
</dbReference>
<feature type="region of interest" description="Disordered" evidence="3">
    <location>
        <begin position="146"/>
        <end position="187"/>
    </location>
</feature>
<dbReference type="PROSITE" id="PS50106">
    <property type="entry name" value="PDZ"/>
    <property type="match status" value="1"/>
</dbReference>
<organism evidence="5 6">
    <name type="scientific">Albula glossodonta</name>
    <name type="common">roundjaw bonefish</name>
    <dbReference type="NCBI Taxonomy" id="121402"/>
    <lineage>
        <taxon>Eukaryota</taxon>
        <taxon>Metazoa</taxon>
        <taxon>Chordata</taxon>
        <taxon>Craniata</taxon>
        <taxon>Vertebrata</taxon>
        <taxon>Euteleostomi</taxon>
        <taxon>Actinopterygii</taxon>
        <taxon>Neopterygii</taxon>
        <taxon>Teleostei</taxon>
        <taxon>Albuliformes</taxon>
        <taxon>Albulidae</taxon>
        <taxon>Albula</taxon>
    </lineage>
</organism>
<dbReference type="InterPro" id="IPR036034">
    <property type="entry name" value="PDZ_sf"/>
</dbReference>
<evidence type="ECO:0000256" key="2">
    <source>
        <dbReference type="ARBA" id="ARBA00022490"/>
    </source>
</evidence>
<comment type="subcellular location">
    <subcellularLocation>
        <location evidence="1">Cytoplasm</location>
    </subcellularLocation>
</comment>
<reference evidence="5" key="1">
    <citation type="thesis" date="2021" institute="BYU ScholarsArchive" country="Provo, UT, USA">
        <title>Applications of and Algorithms for Genome Assembly and Genomic Analyses with an Emphasis on Marine Teleosts.</title>
        <authorList>
            <person name="Pickett B.D."/>
        </authorList>
    </citation>
    <scope>NUCLEOTIDE SEQUENCE</scope>
    <source>
        <strain evidence="5">HI-2016</strain>
    </source>
</reference>
<dbReference type="Gene3D" id="2.30.42.10">
    <property type="match status" value="1"/>
</dbReference>
<evidence type="ECO:0000313" key="5">
    <source>
        <dbReference type="EMBL" id="KAG9349238.1"/>
    </source>
</evidence>
<evidence type="ECO:0000256" key="1">
    <source>
        <dbReference type="ARBA" id="ARBA00004496"/>
    </source>
</evidence>
<protein>
    <recommendedName>
        <fullName evidence="4">PDZ domain-containing protein</fullName>
    </recommendedName>
</protein>
<dbReference type="SUPFAM" id="SSF50156">
    <property type="entry name" value="PDZ domain-like"/>
    <property type="match status" value="1"/>
</dbReference>
<proteinExistence type="predicted"/>
<dbReference type="EMBL" id="JAFBMS010000009">
    <property type="protein sequence ID" value="KAG9349238.1"/>
    <property type="molecule type" value="Genomic_DNA"/>
</dbReference>
<keyword evidence="6" id="KW-1185">Reference proteome</keyword>
<feature type="compositionally biased region" description="Low complexity" evidence="3">
    <location>
        <begin position="155"/>
        <end position="186"/>
    </location>
</feature>
<dbReference type="AlphaFoldDB" id="A0A8T2PIE5"/>
<sequence>MSFKGLLRQNSHNNYILEGTMRSKGSLWQRRSLNEDSSSSKRQHNFVTSLTTLPRGQKQTYGLQQKESNTVEMCTFVCSVQANSPAESAGLTTGEQNVLHFLSWGDVIISINGVCTEGSAHQRIVSLIREIELEKKLRLLKTSVTTQGTGNMNTSSPLPSLDSPMSLASPGGRGSLRFSSDSSCRSTVTDDGDDGALPCVFEDPFSPNHTASAGPDGSCFFPWDLESQPSLSRTRSSSLAGSNGSLSPSWDALGACSLFGTLPRKARRGSVRKRIMKFLPGINRPVEEEENN</sequence>
<dbReference type="InterPro" id="IPR001478">
    <property type="entry name" value="PDZ"/>
</dbReference>
<dbReference type="PANTHER" id="PTHR15963">
    <property type="entry name" value="GENERAL RECEPTOR FOR PHOSPHOINOSITIDES 1-ASSOCIATED SCAFFOLD PROTEIN-RELATED"/>
    <property type="match status" value="1"/>
</dbReference>